<reference evidence="9 10" key="1">
    <citation type="submission" date="2021-03" db="EMBL/GenBank/DDBJ databases">
        <title>Paenibacillus artemisicola MWE-103 whole genome sequence.</title>
        <authorList>
            <person name="Ham Y.J."/>
        </authorList>
    </citation>
    <scope>NUCLEOTIDE SEQUENCE [LARGE SCALE GENOMIC DNA]</scope>
    <source>
        <strain evidence="9 10">MWE-103</strain>
    </source>
</reference>
<gene>
    <name evidence="9" type="ORF">I8J29_14585</name>
</gene>
<dbReference type="PROSITE" id="PS50928">
    <property type="entry name" value="ABC_TM1"/>
    <property type="match status" value="1"/>
</dbReference>
<evidence type="ECO:0000256" key="6">
    <source>
        <dbReference type="ARBA" id="ARBA00023136"/>
    </source>
</evidence>
<dbReference type="RefSeq" id="WP_208848298.1">
    <property type="nucleotide sequence ID" value="NZ_JAGGDJ010000009.1"/>
</dbReference>
<dbReference type="Pfam" id="PF00528">
    <property type="entry name" value="BPD_transp_1"/>
    <property type="match status" value="1"/>
</dbReference>
<feature type="domain" description="ABC transmembrane type-1" evidence="8">
    <location>
        <begin position="94"/>
        <end position="301"/>
    </location>
</feature>
<dbReference type="Gene3D" id="1.10.3720.10">
    <property type="entry name" value="MetI-like"/>
    <property type="match status" value="1"/>
</dbReference>
<dbReference type="SUPFAM" id="SSF161098">
    <property type="entry name" value="MetI-like"/>
    <property type="match status" value="1"/>
</dbReference>
<evidence type="ECO:0000256" key="2">
    <source>
        <dbReference type="ARBA" id="ARBA00022448"/>
    </source>
</evidence>
<keyword evidence="3" id="KW-1003">Cell membrane</keyword>
<evidence type="ECO:0000313" key="9">
    <source>
        <dbReference type="EMBL" id="MBO7745436.1"/>
    </source>
</evidence>
<dbReference type="EMBL" id="JAGGDJ010000009">
    <property type="protein sequence ID" value="MBO7745436.1"/>
    <property type="molecule type" value="Genomic_DNA"/>
</dbReference>
<dbReference type="InterPro" id="IPR045621">
    <property type="entry name" value="BPD_transp_1_N"/>
</dbReference>
<evidence type="ECO:0000256" key="4">
    <source>
        <dbReference type="ARBA" id="ARBA00022692"/>
    </source>
</evidence>
<name>A0ABS3WBA6_9BACL</name>
<comment type="similarity">
    <text evidence="7">Belongs to the binding-protein-dependent transport system permease family.</text>
</comment>
<feature type="transmembrane region" description="Helical" evidence="7">
    <location>
        <begin position="98"/>
        <end position="118"/>
    </location>
</feature>
<dbReference type="PANTHER" id="PTHR43163">
    <property type="entry name" value="DIPEPTIDE TRANSPORT SYSTEM PERMEASE PROTEIN DPPB-RELATED"/>
    <property type="match status" value="1"/>
</dbReference>
<dbReference type="PROSITE" id="PS51257">
    <property type="entry name" value="PROKAR_LIPOPROTEIN"/>
    <property type="match status" value="1"/>
</dbReference>
<keyword evidence="6 7" id="KW-0472">Membrane</keyword>
<evidence type="ECO:0000313" key="10">
    <source>
        <dbReference type="Proteomes" id="UP000670947"/>
    </source>
</evidence>
<proteinExistence type="inferred from homology"/>
<dbReference type="CDD" id="cd06261">
    <property type="entry name" value="TM_PBP2"/>
    <property type="match status" value="1"/>
</dbReference>
<dbReference type="InterPro" id="IPR000515">
    <property type="entry name" value="MetI-like"/>
</dbReference>
<sequence length="319" mass="35182">MWEFIVRRTLQSIFVLLIVSAACFYVSHQMPGDMWTAIGMTPEQRLAADAQKHALGLDLPLHVQYWNWLKGLRHGGFGLDYQMQPIGSYIWKNAQNSLILIGVSWLLSVMIAFPWAIYSSIRSGGLSDRVAIVLALIGFAVPGSAAAIWLQQVFAFNLYWLPPSSIHTPSKQGNLPDLVQHMILPVATLMLGIVASYLKFIRSSMQEVLPLDFLQTARAKGISEKRVILVHALKNAMIPVVTIAAMDLPTLIGSSAIVENVFNWGGLGSLMVYSAGHRNLPVLFAVIIIITTAVVLFSWVADIISLLLNPRIRLGRKAA</sequence>
<feature type="transmembrane region" description="Helical" evidence="7">
    <location>
        <begin position="282"/>
        <end position="308"/>
    </location>
</feature>
<dbReference type="Pfam" id="PF19300">
    <property type="entry name" value="BPD_transp_1_N"/>
    <property type="match status" value="1"/>
</dbReference>
<accession>A0ABS3WBA6</accession>
<evidence type="ECO:0000256" key="5">
    <source>
        <dbReference type="ARBA" id="ARBA00022989"/>
    </source>
</evidence>
<keyword evidence="10" id="KW-1185">Reference proteome</keyword>
<feature type="transmembrane region" description="Helical" evidence="7">
    <location>
        <begin position="178"/>
        <end position="198"/>
    </location>
</feature>
<evidence type="ECO:0000256" key="1">
    <source>
        <dbReference type="ARBA" id="ARBA00004651"/>
    </source>
</evidence>
<comment type="subcellular location">
    <subcellularLocation>
        <location evidence="1 7">Cell membrane</location>
        <topology evidence="1 7">Multi-pass membrane protein</topology>
    </subcellularLocation>
</comment>
<feature type="transmembrane region" description="Helical" evidence="7">
    <location>
        <begin position="12"/>
        <end position="30"/>
    </location>
</feature>
<dbReference type="PANTHER" id="PTHR43163:SF9">
    <property type="entry name" value="ABC TRANSPORTER PERMEASE PROTEIN"/>
    <property type="match status" value="1"/>
</dbReference>
<keyword evidence="4 7" id="KW-0812">Transmembrane</keyword>
<protein>
    <submittedName>
        <fullName evidence="9">ABC transporter permease</fullName>
    </submittedName>
</protein>
<dbReference type="InterPro" id="IPR035906">
    <property type="entry name" value="MetI-like_sf"/>
</dbReference>
<dbReference type="Proteomes" id="UP000670947">
    <property type="component" value="Unassembled WGS sequence"/>
</dbReference>
<organism evidence="9 10">
    <name type="scientific">Paenibacillus artemisiicola</name>
    <dbReference type="NCBI Taxonomy" id="1172618"/>
    <lineage>
        <taxon>Bacteria</taxon>
        <taxon>Bacillati</taxon>
        <taxon>Bacillota</taxon>
        <taxon>Bacilli</taxon>
        <taxon>Bacillales</taxon>
        <taxon>Paenibacillaceae</taxon>
        <taxon>Paenibacillus</taxon>
    </lineage>
</organism>
<feature type="transmembrane region" description="Helical" evidence="7">
    <location>
        <begin position="130"/>
        <end position="150"/>
    </location>
</feature>
<evidence type="ECO:0000256" key="3">
    <source>
        <dbReference type="ARBA" id="ARBA00022475"/>
    </source>
</evidence>
<evidence type="ECO:0000256" key="7">
    <source>
        <dbReference type="RuleBase" id="RU363032"/>
    </source>
</evidence>
<keyword evidence="5 7" id="KW-1133">Transmembrane helix</keyword>
<keyword evidence="2 7" id="KW-0813">Transport</keyword>
<comment type="caution">
    <text evidence="9">The sequence shown here is derived from an EMBL/GenBank/DDBJ whole genome shotgun (WGS) entry which is preliminary data.</text>
</comment>
<evidence type="ECO:0000259" key="8">
    <source>
        <dbReference type="PROSITE" id="PS50928"/>
    </source>
</evidence>